<sequence length="47" mass="5649">MNVKELIEELKKQDPEKQVIFVVDPFKDYELPVHRVYVQEGVVYLDQ</sequence>
<evidence type="ECO:0000313" key="1">
    <source>
        <dbReference type="EMBL" id="KKN68076.1"/>
    </source>
</evidence>
<reference evidence="1" key="1">
    <citation type="journal article" date="2015" name="Nature">
        <title>Complex archaea that bridge the gap between prokaryotes and eukaryotes.</title>
        <authorList>
            <person name="Spang A."/>
            <person name="Saw J.H."/>
            <person name="Jorgensen S.L."/>
            <person name="Zaremba-Niedzwiedzka K."/>
            <person name="Martijn J."/>
            <person name="Lind A.E."/>
            <person name="van Eijk R."/>
            <person name="Schleper C."/>
            <person name="Guy L."/>
            <person name="Ettema T.J."/>
        </authorList>
    </citation>
    <scope>NUCLEOTIDE SEQUENCE</scope>
</reference>
<gene>
    <name evidence="1" type="ORF">LCGC14_0455300</name>
</gene>
<comment type="caution">
    <text evidence="1">The sequence shown here is derived from an EMBL/GenBank/DDBJ whole genome shotgun (WGS) entry which is preliminary data.</text>
</comment>
<organism evidence="1">
    <name type="scientific">marine sediment metagenome</name>
    <dbReference type="NCBI Taxonomy" id="412755"/>
    <lineage>
        <taxon>unclassified sequences</taxon>
        <taxon>metagenomes</taxon>
        <taxon>ecological metagenomes</taxon>
    </lineage>
</organism>
<accession>A0A0F9V3H7</accession>
<name>A0A0F9V3H7_9ZZZZ</name>
<dbReference type="AlphaFoldDB" id="A0A0F9V3H7"/>
<proteinExistence type="predicted"/>
<dbReference type="EMBL" id="LAZR01000459">
    <property type="protein sequence ID" value="KKN68076.1"/>
    <property type="molecule type" value="Genomic_DNA"/>
</dbReference>
<protein>
    <submittedName>
        <fullName evidence="1">Uncharacterized protein</fullName>
    </submittedName>
</protein>